<gene>
    <name evidence="1" type="ORF">JMJ54_02855</name>
</gene>
<protein>
    <recommendedName>
        <fullName evidence="3">Lipoprotein</fullName>
    </recommendedName>
</protein>
<accession>A0ABS2BGM2</accession>
<evidence type="ECO:0000313" key="1">
    <source>
        <dbReference type="EMBL" id="MBM3114759.1"/>
    </source>
</evidence>
<evidence type="ECO:0000313" key="2">
    <source>
        <dbReference type="Proteomes" id="UP000809431"/>
    </source>
</evidence>
<name>A0ABS2BGM2_9NEIS</name>
<proteinExistence type="predicted"/>
<dbReference type="Proteomes" id="UP000809431">
    <property type="component" value="Unassembled WGS sequence"/>
</dbReference>
<dbReference type="RefSeq" id="WP_203536426.1">
    <property type="nucleotide sequence ID" value="NZ_JAESND010000001.1"/>
</dbReference>
<comment type="caution">
    <text evidence="1">The sequence shown here is derived from an EMBL/GenBank/DDBJ whole genome shotgun (WGS) entry which is preliminary data.</text>
</comment>
<organism evidence="1 2">
    <name type="scientific">Jeongeupia naejangsanensis</name>
    <dbReference type="NCBI Taxonomy" id="613195"/>
    <lineage>
        <taxon>Bacteria</taxon>
        <taxon>Pseudomonadati</taxon>
        <taxon>Pseudomonadota</taxon>
        <taxon>Betaproteobacteria</taxon>
        <taxon>Neisseriales</taxon>
        <taxon>Chitinibacteraceae</taxon>
        <taxon>Jeongeupia</taxon>
    </lineage>
</organism>
<evidence type="ECO:0008006" key="3">
    <source>
        <dbReference type="Google" id="ProtNLM"/>
    </source>
</evidence>
<sequence>MKALTLMGCAGLVACATVPQSAELLPSTGGGIALVSATVDSTDKLTAKAETDIRGVDDPAFKTRLYASRRDVLRTMTAQSDPNGQLAVLDLKPGRYVVVGAYTSWGVGGAGVDSNARQTFIPINREFEVKAGEVVYLGSLAFTLDNNERATVQNAWTRDASHLQATRGVQQVNGLVTRLIAPEGEVFRRR</sequence>
<keyword evidence="2" id="KW-1185">Reference proteome</keyword>
<dbReference type="PROSITE" id="PS51257">
    <property type="entry name" value="PROKAR_LIPOPROTEIN"/>
    <property type="match status" value="1"/>
</dbReference>
<reference evidence="1 2" key="1">
    <citation type="submission" date="2021-01" db="EMBL/GenBank/DDBJ databases">
        <title>Draft Genome Sequence and Polyhydroxyalkanoate Biosynthetic Potential of Jeongeupia naejangsanensis Type Strain DSM 24253.</title>
        <authorList>
            <person name="Turrini P."/>
            <person name="Artuso I."/>
            <person name="Lugli G.A."/>
            <person name="Frangipani E."/>
            <person name="Ventura M."/>
            <person name="Visca P."/>
        </authorList>
    </citation>
    <scope>NUCLEOTIDE SEQUENCE [LARGE SCALE GENOMIC DNA]</scope>
    <source>
        <strain evidence="1 2">DSM 24253</strain>
    </source>
</reference>
<dbReference type="EMBL" id="JAESND010000001">
    <property type="protein sequence ID" value="MBM3114759.1"/>
    <property type="molecule type" value="Genomic_DNA"/>
</dbReference>